<name>A0AAD7DAH6_MYCRO</name>
<dbReference type="Proteomes" id="UP001221757">
    <property type="component" value="Unassembled WGS sequence"/>
</dbReference>
<protein>
    <submittedName>
        <fullName evidence="2">Uncharacterized protein</fullName>
    </submittedName>
</protein>
<feature type="region of interest" description="Disordered" evidence="1">
    <location>
        <begin position="116"/>
        <end position="245"/>
    </location>
</feature>
<feature type="region of interest" description="Disordered" evidence="1">
    <location>
        <begin position="39"/>
        <end position="72"/>
    </location>
</feature>
<keyword evidence="3" id="KW-1185">Reference proteome</keyword>
<feature type="compositionally biased region" description="Basic residues" evidence="1">
    <location>
        <begin position="201"/>
        <end position="226"/>
    </location>
</feature>
<proteinExistence type="predicted"/>
<organism evidence="2 3">
    <name type="scientific">Mycena rosella</name>
    <name type="common">Pink bonnet</name>
    <name type="synonym">Agaricus rosellus</name>
    <dbReference type="NCBI Taxonomy" id="1033263"/>
    <lineage>
        <taxon>Eukaryota</taxon>
        <taxon>Fungi</taxon>
        <taxon>Dikarya</taxon>
        <taxon>Basidiomycota</taxon>
        <taxon>Agaricomycotina</taxon>
        <taxon>Agaricomycetes</taxon>
        <taxon>Agaricomycetidae</taxon>
        <taxon>Agaricales</taxon>
        <taxon>Marasmiineae</taxon>
        <taxon>Mycenaceae</taxon>
        <taxon>Mycena</taxon>
    </lineage>
</organism>
<dbReference type="AlphaFoldDB" id="A0AAD7DAH6"/>
<accession>A0AAD7DAH6</accession>
<comment type="caution">
    <text evidence="2">The sequence shown here is derived from an EMBL/GenBank/DDBJ whole genome shotgun (WGS) entry which is preliminary data.</text>
</comment>
<evidence type="ECO:0000256" key="1">
    <source>
        <dbReference type="SAM" id="MobiDB-lite"/>
    </source>
</evidence>
<dbReference type="EMBL" id="JARKIE010000092">
    <property type="protein sequence ID" value="KAJ7686894.1"/>
    <property type="molecule type" value="Genomic_DNA"/>
</dbReference>
<evidence type="ECO:0000313" key="2">
    <source>
        <dbReference type="EMBL" id="KAJ7686894.1"/>
    </source>
</evidence>
<feature type="compositionally biased region" description="Low complexity" evidence="1">
    <location>
        <begin position="49"/>
        <end position="62"/>
    </location>
</feature>
<gene>
    <name evidence="2" type="ORF">B0H17DRAFT_1070919</name>
</gene>
<sequence length="245" mass="25398">MGCSRVYCVSPRSGPVRDEAAQTGCGAVISSPTSTLTRPCCHTKNHGTASARSAARSSGPVHPAAPPSPSAGRGAQNFLLRACLGRGHGRAVGGLLVTAVSSCARVRVGVGVGVGLESAPRSKSKSRSSYPTSSPPLAAPDCDRTASLVSRSTRTRARAPDTDADADGEWDGERESASLVLVSRSARPCTPPPKRASTSPQHRRQQRARACAARRRARGAGPRRGRAPPPPTRGQARVGRGWGWG</sequence>
<evidence type="ECO:0000313" key="3">
    <source>
        <dbReference type="Proteomes" id="UP001221757"/>
    </source>
</evidence>
<reference evidence="2" key="1">
    <citation type="submission" date="2023-03" db="EMBL/GenBank/DDBJ databases">
        <title>Massive genome expansion in bonnet fungi (Mycena s.s.) driven by repeated elements and novel gene families across ecological guilds.</title>
        <authorList>
            <consortium name="Lawrence Berkeley National Laboratory"/>
            <person name="Harder C.B."/>
            <person name="Miyauchi S."/>
            <person name="Viragh M."/>
            <person name="Kuo A."/>
            <person name="Thoen E."/>
            <person name="Andreopoulos B."/>
            <person name="Lu D."/>
            <person name="Skrede I."/>
            <person name="Drula E."/>
            <person name="Henrissat B."/>
            <person name="Morin E."/>
            <person name="Kohler A."/>
            <person name="Barry K."/>
            <person name="LaButti K."/>
            <person name="Morin E."/>
            <person name="Salamov A."/>
            <person name="Lipzen A."/>
            <person name="Mereny Z."/>
            <person name="Hegedus B."/>
            <person name="Baldrian P."/>
            <person name="Stursova M."/>
            <person name="Weitz H."/>
            <person name="Taylor A."/>
            <person name="Grigoriev I.V."/>
            <person name="Nagy L.G."/>
            <person name="Martin F."/>
            <person name="Kauserud H."/>
        </authorList>
    </citation>
    <scope>NUCLEOTIDE SEQUENCE</scope>
    <source>
        <strain evidence="2">CBHHK067</strain>
    </source>
</reference>